<evidence type="ECO:0000256" key="2">
    <source>
        <dbReference type="ARBA" id="ARBA00022723"/>
    </source>
</evidence>
<dbReference type="PANTHER" id="PTHR24305">
    <property type="entry name" value="CYTOCHROME P450"/>
    <property type="match status" value="1"/>
</dbReference>
<sequence length="496" mass="56905">MDKYQPNFELFWALAAVVGAAVLFQLLATYYHNGLNRYPGPLLAKFTRLWYRLDVKANRHQQHLIELHRKYGDVVRIGPNSLSVSNADEMYDPFAPRVNGKRLDSSLSVRDPKAHAAMHKPIAKAYSMTTLTDYEPLVDQMITKLLEQLREKNVGENKICDIGLWMRLYAFDVILQVTLSDTLGFMDKGDDIEDFFKFLDMNIDRSSLLVTMPWTAYLLKHNPIVSYFSKDSSMFPGWTALRLQNRLKDRAENNPTGSRYAPRDFLDRFVDAAHTERNPDFDFTQALNWTLTNVVAGGDTTTIALKAVMYYLLKNPAKKRRLIEDLEAAKLSIPVSWVKSQQIPYLDAVIKESLRIHPPIGLGLERTASGFEMPDGYILPPGTNVGMNSWVVNRQPVFGENVDDFVPERWLRAPTETEDQHKDRLNNMRRADLVFGAGARSCTGKHVSYLEMHKVIPSFLLTFDMEIVDEKDEWTLVNGWTTRQDNIRCFLRDRGS</sequence>
<dbReference type="CDD" id="cd11060">
    <property type="entry name" value="CYP57A1-like"/>
    <property type="match status" value="1"/>
</dbReference>
<dbReference type="InterPro" id="IPR050121">
    <property type="entry name" value="Cytochrome_P450_monoxygenase"/>
</dbReference>
<dbReference type="GO" id="GO:0005506">
    <property type="term" value="F:iron ion binding"/>
    <property type="evidence" value="ECO:0007669"/>
    <property type="project" value="InterPro"/>
</dbReference>
<feature type="transmembrane region" description="Helical" evidence="6">
    <location>
        <begin position="12"/>
        <end position="31"/>
    </location>
</feature>
<evidence type="ECO:0000313" key="7">
    <source>
        <dbReference type="EMBL" id="KAF4625151.1"/>
    </source>
</evidence>
<keyword evidence="4 5" id="KW-0408">Iron</keyword>
<dbReference type="GO" id="GO:0020037">
    <property type="term" value="F:heme binding"/>
    <property type="evidence" value="ECO:0007669"/>
    <property type="project" value="InterPro"/>
</dbReference>
<dbReference type="PANTHER" id="PTHR24305:SF235">
    <property type="entry name" value="CYTOCHROME P450 MONOOXYGENASE APDB-RELATED"/>
    <property type="match status" value="1"/>
</dbReference>
<evidence type="ECO:0000256" key="1">
    <source>
        <dbReference type="ARBA" id="ARBA00001971"/>
    </source>
</evidence>
<dbReference type="Proteomes" id="UP000566819">
    <property type="component" value="Unassembled WGS sequence"/>
</dbReference>
<reference evidence="7 8" key="1">
    <citation type="submission" date="2020-03" db="EMBL/GenBank/DDBJ databases">
        <title>Draft Genome Sequence of Cudoniella acicularis.</title>
        <authorList>
            <person name="Buettner E."/>
            <person name="Kellner H."/>
        </authorList>
    </citation>
    <scope>NUCLEOTIDE SEQUENCE [LARGE SCALE GENOMIC DNA]</scope>
    <source>
        <strain evidence="7 8">DSM 108380</strain>
    </source>
</reference>
<dbReference type="GO" id="GO:0004497">
    <property type="term" value="F:monooxygenase activity"/>
    <property type="evidence" value="ECO:0007669"/>
    <property type="project" value="InterPro"/>
</dbReference>
<comment type="caution">
    <text evidence="7">The sequence shown here is derived from an EMBL/GenBank/DDBJ whole genome shotgun (WGS) entry which is preliminary data.</text>
</comment>
<organism evidence="7 8">
    <name type="scientific">Cudoniella acicularis</name>
    <dbReference type="NCBI Taxonomy" id="354080"/>
    <lineage>
        <taxon>Eukaryota</taxon>
        <taxon>Fungi</taxon>
        <taxon>Dikarya</taxon>
        <taxon>Ascomycota</taxon>
        <taxon>Pezizomycotina</taxon>
        <taxon>Leotiomycetes</taxon>
        <taxon>Helotiales</taxon>
        <taxon>Tricladiaceae</taxon>
        <taxon>Cudoniella</taxon>
    </lineage>
</organism>
<dbReference type="InterPro" id="IPR001128">
    <property type="entry name" value="Cyt_P450"/>
</dbReference>
<dbReference type="AlphaFoldDB" id="A0A8H4VWG6"/>
<dbReference type="PRINTS" id="PR00463">
    <property type="entry name" value="EP450I"/>
</dbReference>
<evidence type="ECO:0000256" key="4">
    <source>
        <dbReference type="ARBA" id="ARBA00023004"/>
    </source>
</evidence>
<comment type="cofactor">
    <cofactor evidence="1 5">
        <name>heme</name>
        <dbReference type="ChEBI" id="CHEBI:30413"/>
    </cofactor>
</comment>
<dbReference type="SUPFAM" id="SSF48264">
    <property type="entry name" value="Cytochrome P450"/>
    <property type="match status" value="1"/>
</dbReference>
<proteinExistence type="predicted"/>
<evidence type="ECO:0000313" key="8">
    <source>
        <dbReference type="Proteomes" id="UP000566819"/>
    </source>
</evidence>
<dbReference type="InterPro" id="IPR036396">
    <property type="entry name" value="Cyt_P450_sf"/>
</dbReference>
<keyword evidence="5" id="KW-0349">Heme</keyword>
<keyword evidence="6" id="KW-1133">Transmembrane helix</keyword>
<dbReference type="GO" id="GO:0044550">
    <property type="term" value="P:secondary metabolite biosynthetic process"/>
    <property type="evidence" value="ECO:0007669"/>
    <property type="project" value="UniProtKB-ARBA"/>
</dbReference>
<name>A0A8H4VWG6_9HELO</name>
<dbReference type="Pfam" id="PF00067">
    <property type="entry name" value="p450"/>
    <property type="match status" value="1"/>
</dbReference>
<dbReference type="EMBL" id="JAAMPI010001452">
    <property type="protein sequence ID" value="KAF4625151.1"/>
    <property type="molecule type" value="Genomic_DNA"/>
</dbReference>
<feature type="binding site" description="axial binding residue" evidence="5">
    <location>
        <position position="442"/>
    </location>
    <ligand>
        <name>heme</name>
        <dbReference type="ChEBI" id="CHEBI:30413"/>
    </ligand>
    <ligandPart>
        <name>Fe</name>
        <dbReference type="ChEBI" id="CHEBI:18248"/>
    </ligandPart>
</feature>
<keyword evidence="2 5" id="KW-0479">Metal-binding</keyword>
<gene>
    <name evidence="7" type="ORF">G7Y89_g13018</name>
</gene>
<protein>
    <recommendedName>
        <fullName evidence="9">Cytochrome P450</fullName>
    </recommendedName>
</protein>
<dbReference type="PRINTS" id="PR00385">
    <property type="entry name" value="P450"/>
</dbReference>
<accession>A0A8H4VWG6</accession>
<evidence type="ECO:0000256" key="3">
    <source>
        <dbReference type="ARBA" id="ARBA00023002"/>
    </source>
</evidence>
<dbReference type="GO" id="GO:0016705">
    <property type="term" value="F:oxidoreductase activity, acting on paired donors, with incorporation or reduction of molecular oxygen"/>
    <property type="evidence" value="ECO:0007669"/>
    <property type="project" value="InterPro"/>
</dbReference>
<evidence type="ECO:0000256" key="5">
    <source>
        <dbReference type="PIRSR" id="PIRSR602401-1"/>
    </source>
</evidence>
<keyword evidence="3" id="KW-0560">Oxidoreductase</keyword>
<dbReference type="OrthoDB" id="3934656at2759"/>
<evidence type="ECO:0008006" key="9">
    <source>
        <dbReference type="Google" id="ProtNLM"/>
    </source>
</evidence>
<keyword evidence="6" id="KW-0472">Membrane</keyword>
<dbReference type="InterPro" id="IPR002401">
    <property type="entry name" value="Cyt_P450_E_grp-I"/>
</dbReference>
<keyword evidence="8" id="KW-1185">Reference proteome</keyword>
<dbReference type="Gene3D" id="1.10.630.10">
    <property type="entry name" value="Cytochrome P450"/>
    <property type="match status" value="1"/>
</dbReference>
<evidence type="ECO:0000256" key="6">
    <source>
        <dbReference type="SAM" id="Phobius"/>
    </source>
</evidence>
<keyword evidence="6" id="KW-0812">Transmembrane</keyword>